<evidence type="ECO:0000313" key="4">
    <source>
        <dbReference type="EMBL" id="KAG6738359.1"/>
    </source>
</evidence>
<sequence>METTTSDVVMLDAELLQLPEISPLAFKSYPHFPQTLFDQWLSLPDPNKLVTSLVNDAKTGAPLNVSGNSSSANAATVNSLPSMFPAGSTPPLSPRSSTGSPRVTKQRPGPSNLGSPLKVVSEPVKELIPQFYFQNGRPTPNELKEQCLIRINHFFYGRLDGLQIHEFKSVTKEVCKLPSFFSTVLFRRIDVNSTDFVTSGLVLDAFCGFLEEGYKILRTEAEMRRFSVGGKAKGDDEDCSSTLPVGELRRGGLSVTALMAAMDIGLYRPLQMDAFLDYWINGNMLTLDIATQIFTILKQPDLKYLTQEDFKPVLQELLATHPGLEFLQSTPEFQERYAETVIYRIFYYINRSGNGNLTLRELKRGNLIDAMQHADEEEDINKVLRYFSYEHFYVIYCKFWELDTDHDFLIDKENLIRYGNHALTYRIVDRVFSQVARKFTSKTEGKMGYEDFVYFILSEEDKSSEPSLEYWFKCIDLDGNGILTRNEMQFFYEEQLHRMECMAQEPVLFEDILCQIIDMIGPEDESYITLRDLKGCKLSGSVFNILFNLNKFMAFETRDPFLIRQERENPTLTDWDRFAHREYIRLSMEEDVEDASNGSAEVWDESLEAPF</sequence>
<feature type="region of interest" description="Disordered" evidence="2">
    <location>
        <begin position="65"/>
        <end position="117"/>
    </location>
</feature>
<evidence type="ECO:0000256" key="2">
    <source>
        <dbReference type="SAM" id="MobiDB-lite"/>
    </source>
</evidence>
<dbReference type="EMBL" id="JAAWWB010000037">
    <property type="protein sequence ID" value="KAG6738359.1"/>
    <property type="molecule type" value="Genomic_DNA"/>
</dbReference>
<feature type="domain" description="EF-hand" evidence="3">
    <location>
        <begin position="463"/>
        <end position="498"/>
    </location>
</feature>
<accession>A0A8X7XUF6</accession>
<dbReference type="CDD" id="cd21504">
    <property type="entry name" value="PPP2R3A_B-like"/>
    <property type="match status" value="1"/>
</dbReference>
<name>A0A8X7XUF6_POPTO</name>
<protein>
    <recommendedName>
        <fullName evidence="3">EF-hand domain-containing protein</fullName>
    </recommendedName>
</protein>
<dbReference type="FunFam" id="1.10.238.10:FF:000067">
    <property type="entry name" value="serine/threonine protein phosphatase 2A regulatory subunit B''beta-like"/>
    <property type="match status" value="1"/>
</dbReference>
<dbReference type="Pfam" id="PF13499">
    <property type="entry name" value="EF-hand_7"/>
    <property type="match status" value="1"/>
</dbReference>
<evidence type="ECO:0000259" key="3">
    <source>
        <dbReference type="PROSITE" id="PS50222"/>
    </source>
</evidence>
<feature type="compositionally biased region" description="Low complexity" evidence="2">
    <location>
        <begin position="65"/>
        <end position="79"/>
    </location>
</feature>
<dbReference type="Proteomes" id="UP000886885">
    <property type="component" value="Chromosome 19A"/>
</dbReference>
<evidence type="ECO:0000256" key="1">
    <source>
        <dbReference type="ARBA" id="ARBA00022723"/>
    </source>
</evidence>
<proteinExistence type="predicted"/>
<dbReference type="GO" id="GO:0019888">
    <property type="term" value="F:protein phosphatase regulator activity"/>
    <property type="evidence" value="ECO:0007669"/>
    <property type="project" value="TreeGrafter"/>
</dbReference>
<keyword evidence="1" id="KW-0479">Metal-binding</keyword>
<dbReference type="PANTHER" id="PTHR14095:SF0">
    <property type="entry name" value="MIP22305P"/>
    <property type="match status" value="1"/>
</dbReference>
<feature type="compositionally biased region" description="Polar residues" evidence="2">
    <location>
        <begin position="94"/>
        <end position="103"/>
    </location>
</feature>
<dbReference type="InterPro" id="IPR018247">
    <property type="entry name" value="EF_Hand_1_Ca_BS"/>
</dbReference>
<keyword evidence="5" id="KW-1185">Reference proteome</keyword>
<comment type="caution">
    <text evidence="4">The sequence shown here is derived from an EMBL/GenBank/DDBJ whole genome shotgun (WGS) entry which is preliminary data.</text>
</comment>
<dbReference type="PROSITE" id="PS50222">
    <property type="entry name" value="EF_HAND_2"/>
    <property type="match status" value="1"/>
</dbReference>
<dbReference type="PANTHER" id="PTHR14095">
    <property type="entry name" value="PHOSPHATASE 2A REGULATORY SUBUNIT-RELATED"/>
    <property type="match status" value="1"/>
</dbReference>
<gene>
    <name evidence="4" type="ORF">POTOM_057973</name>
</gene>
<organism evidence="4 5">
    <name type="scientific">Populus tomentosa</name>
    <name type="common">Chinese white poplar</name>
    <dbReference type="NCBI Taxonomy" id="118781"/>
    <lineage>
        <taxon>Eukaryota</taxon>
        <taxon>Viridiplantae</taxon>
        <taxon>Streptophyta</taxon>
        <taxon>Embryophyta</taxon>
        <taxon>Tracheophyta</taxon>
        <taxon>Spermatophyta</taxon>
        <taxon>Magnoliopsida</taxon>
        <taxon>eudicotyledons</taxon>
        <taxon>Gunneridae</taxon>
        <taxon>Pentapetalae</taxon>
        <taxon>rosids</taxon>
        <taxon>fabids</taxon>
        <taxon>Malpighiales</taxon>
        <taxon>Salicaceae</taxon>
        <taxon>Saliceae</taxon>
        <taxon>Populus</taxon>
    </lineage>
</organism>
<reference evidence="4" key="1">
    <citation type="journal article" date="2020" name="bioRxiv">
        <title>Hybrid origin of Populus tomentosa Carr. identified through genome sequencing and phylogenomic analysis.</title>
        <authorList>
            <person name="An X."/>
            <person name="Gao K."/>
            <person name="Chen Z."/>
            <person name="Li J."/>
            <person name="Yang X."/>
            <person name="Yang X."/>
            <person name="Zhou J."/>
            <person name="Guo T."/>
            <person name="Zhao T."/>
            <person name="Huang S."/>
            <person name="Miao D."/>
            <person name="Khan W.U."/>
            <person name="Rao P."/>
            <person name="Ye M."/>
            <person name="Lei B."/>
            <person name="Liao W."/>
            <person name="Wang J."/>
            <person name="Ji L."/>
            <person name="Li Y."/>
            <person name="Guo B."/>
            <person name="Mustafa N.S."/>
            <person name="Li S."/>
            <person name="Yun Q."/>
            <person name="Keller S.R."/>
            <person name="Mao J."/>
            <person name="Zhang R."/>
            <person name="Strauss S.H."/>
        </authorList>
    </citation>
    <scope>NUCLEOTIDE SEQUENCE</scope>
    <source>
        <strain evidence="4">GM15</strain>
        <tissue evidence="4">Leaf</tissue>
    </source>
</reference>
<dbReference type="PROSITE" id="PS00018">
    <property type="entry name" value="EF_HAND_1"/>
    <property type="match status" value="1"/>
</dbReference>
<dbReference type="AlphaFoldDB" id="A0A8X7XUF6"/>
<dbReference type="InterPro" id="IPR041534">
    <property type="entry name" value="EF-hand_13"/>
</dbReference>
<dbReference type="FunFam" id="1.10.238.220:FF:000003">
    <property type="entry name" value="Phosphoprotein phosphatase 2A regulatory subunit"/>
    <property type="match status" value="1"/>
</dbReference>
<evidence type="ECO:0000313" key="5">
    <source>
        <dbReference type="Proteomes" id="UP000886885"/>
    </source>
</evidence>
<dbReference type="GO" id="GO:0000159">
    <property type="term" value="C:protein phosphatase type 2A complex"/>
    <property type="evidence" value="ECO:0007669"/>
    <property type="project" value="TreeGrafter"/>
</dbReference>
<dbReference type="OrthoDB" id="5586at2759"/>
<dbReference type="InterPro" id="IPR002048">
    <property type="entry name" value="EF_hand_dom"/>
</dbReference>
<dbReference type="GO" id="GO:0005509">
    <property type="term" value="F:calcium ion binding"/>
    <property type="evidence" value="ECO:0007669"/>
    <property type="project" value="InterPro"/>
</dbReference>
<dbReference type="Pfam" id="PF17958">
    <property type="entry name" value="EF-hand_13"/>
    <property type="match status" value="1"/>
</dbReference>